<evidence type="ECO:0000256" key="2">
    <source>
        <dbReference type="SAM" id="MobiDB-lite"/>
    </source>
</evidence>
<feature type="compositionally biased region" description="Polar residues" evidence="2">
    <location>
        <begin position="55"/>
        <end position="75"/>
    </location>
</feature>
<evidence type="ECO:0000313" key="3">
    <source>
        <dbReference type="EMBL" id="AEV80391.1"/>
    </source>
</evidence>
<dbReference type="InterPro" id="IPR006731">
    <property type="entry name" value="Herpes_pp85"/>
</dbReference>
<proteinExistence type="predicted"/>
<dbReference type="GeneID" id="25026444"/>
<dbReference type="EMBL" id="FJ483968">
    <property type="protein sequence ID" value="AEV80391.1"/>
    <property type="molecule type" value="Genomic_DNA"/>
</dbReference>
<keyword evidence="4" id="KW-1185">Reference proteome</keyword>
<reference evidence="3 4" key="1">
    <citation type="submission" date="2011-12" db="EMBL/GenBank/DDBJ databases">
        <title>Comparative genomics of primate cytomegaloviruses.</title>
        <authorList>
            <person name="Davison A.J."/>
            <person name="Holton M."/>
            <person name="Dolan A."/>
            <person name="Dargan D.J."/>
            <person name="Gatherer D."/>
            <person name="Hayward G.S."/>
        </authorList>
    </citation>
    <scope>NUCLEOTIDE SEQUENCE [LARGE SCALE GENOMIC DNA]</scope>
    <source>
        <strain evidence="3">2715</strain>
    </source>
</reference>
<organism evidence="3 4">
    <name type="scientific">Simian cytomegalovirus (strain Colburn)</name>
    <dbReference type="NCBI Taxonomy" id="50292"/>
    <lineage>
        <taxon>Viruses</taxon>
        <taxon>Duplodnaviria</taxon>
        <taxon>Heunggongvirae</taxon>
        <taxon>Peploviricota</taxon>
        <taxon>Herviviricetes</taxon>
        <taxon>Herpesvirales</taxon>
        <taxon>Orthoherpesviridae</taxon>
        <taxon>Betaherpesvirinae</taxon>
        <taxon>Cytomegalovirus</taxon>
        <taxon>Cytomegalovirus cercopithecinebeta5</taxon>
    </lineage>
</organism>
<dbReference type="KEGG" id="vg:25026444"/>
<feature type="compositionally biased region" description="Basic residues" evidence="2">
    <location>
        <begin position="89"/>
        <end position="101"/>
    </location>
</feature>
<evidence type="ECO:0000313" key="4">
    <source>
        <dbReference type="Proteomes" id="UP000116555"/>
    </source>
</evidence>
<protein>
    <submittedName>
        <fullName evidence="3">Tegument protein UL25</fullName>
    </submittedName>
</protein>
<organismHost>
    <name type="scientific">Macaca</name>
    <name type="common">macaques</name>
    <dbReference type="NCBI Taxonomy" id="9539"/>
</organismHost>
<accession>G8XT98</accession>
<dbReference type="RefSeq" id="YP_004936002.1">
    <property type="nucleotide sequence ID" value="NC_012783.2"/>
</dbReference>
<evidence type="ECO:0000256" key="1">
    <source>
        <dbReference type="ARBA" id="ARBA00004340"/>
    </source>
</evidence>
<feature type="region of interest" description="Disordered" evidence="2">
    <location>
        <begin position="25"/>
        <end position="134"/>
    </location>
</feature>
<dbReference type="OrthoDB" id="5363at10239"/>
<feature type="compositionally biased region" description="Acidic residues" evidence="2">
    <location>
        <begin position="117"/>
        <end position="131"/>
    </location>
</feature>
<dbReference type="GO" id="GO:0043657">
    <property type="term" value="C:host cell"/>
    <property type="evidence" value="ECO:0007669"/>
    <property type="project" value="UniProtKB-SubCell"/>
</dbReference>
<sequence length="577" mass="66487">MYTKRRQPRRSREVPARLYTYEDVENEVFEPRSPRPPTNELDAINRMEAGLLTPSDISDTKSSFELVSETDSGSESEAERGRRGGLAAHKPRRHSSHHSQRHFPTQPKETKLTLTTSEEEVSQSQDEDNDGHEDLDFSTRHSVLLFEKMCFERSLLRNLSFEPTLVSPPNTELLKSLLYNFSLQHISRVNQCTPMPPFVLLSLIDPIVKTTSAGERELIRAIVSHVVLANYYHQAKIKVRSMQHSLNATMQGTAMRNISTYVTNLTAAGRAAALALHFLAPERTVFEPQYQVCLRRLADELRKRRTSESPVTSEIYEAIRDYNLIFIPSPYTTRGALYLYRNNLQKLTNGYKSALRLLCSEKLNEEHFLNDLAFLVGTQIMIMQFQQAIHIIRLYLTHQLQSLSHLTYLIYLQFPSLRSDYIQVTEAIFRAINNSDDEPLLQVNTWLFDFLRAVRQLDAFVSPDYVLCALRQWTIGRDEESRIANHMLRDAALQDSRTQHGNVHSKCLTRNLCITHLQTRPTSRHTSVEHLPVPVTAIRRLYQDNISADECELDSRRNQTMHSFLQLNGNHPTDRLT</sequence>
<dbReference type="Proteomes" id="UP000116555">
    <property type="component" value="Segment"/>
</dbReference>
<comment type="subcellular location">
    <subcellularLocation>
        <location evidence="1">Host cell</location>
    </subcellularLocation>
</comment>
<name>G8XT98_SCMVC</name>
<gene>
    <name evidence="3" type="primary">UL25</name>
</gene>
<dbReference type="Pfam" id="PF04637">
    <property type="entry name" value="Herpes_pp85"/>
    <property type="match status" value="1"/>
</dbReference>